<protein>
    <recommendedName>
        <fullName evidence="3">SPRY domain-containing protein</fullName>
    </recommendedName>
</protein>
<comment type="caution">
    <text evidence="1">The sequence shown here is derived from an EMBL/GenBank/DDBJ whole genome shotgun (WGS) entry which is preliminary data.</text>
</comment>
<gene>
    <name evidence="1" type="ORF">EZS28_045605</name>
</gene>
<accession>A0A5J4TKQ8</accession>
<evidence type="ECO:0000313" key="2">
    <source>
        <dbReference type="Proteomes" id="UP000324800"/>
    </source>
</evidence>
<evidence type="ECO:0008006" key="3">
    <source>
        <dbReference type="Google" id="ProtNLM"/>
    </source>
</evidence>
<name>A0A5J4TKQ8_9EUKA</name>
<organism evidence="1 2">
    <name type="scientific">Streblomastix strix</name>
    <dbReference type="NCBI Taxonomy" id="222440"/>
    <lineage>
        <taxon>Eukaryota</taxon>
        <taxon>Metamonada</taxon>
        <taxon>Preaxostyla</taxon>
        <taxon>Oxymonadida</taxon>
        <taxon>Streblomastigidae</taxon>
        <taxon>Streblomastix</taxon>
    </lineage>
</organism>
<evidence type="ECO:0000313" key="1">
    <source>
        <dbReference type="EMBL" id="KAA6358868.1"/>
    </source>
</evidence>
<dbReference type="EMBL" id="SNRW01029240">
    <property type="protein sequence ID" value="KAA6358868.1"/>
    <property type="molecule type" value="Genomic_DNA"/>
</dbReference>
<sequence>MICFNVSNGNICYKGKSTPGNSKCFNGQKIGLELDKGKGRLHFFIDGIQQPVFVHGINEPVRFYGHIFDERASFTIVTFKKLPAATTHTVPNGKAIDW</sequence>
<reference evidence="1 2" key="1">
    <citation type="submission" date="2019-03" db="EMBL/GenBank/DDBJ databases">
        <title>Single cell metagenomics reveals metabolic interactions within the superorganism composed of flagellate Streblomastix strix and complex community of Bacteroidetes bacteria on its surface.</title>
        <authorList>
            <person name="Treitli S.C."/>
            <person name="Kolisko M."/>
            <person name="Husnik F."/>
            <person name="Keeling P."/>
            <person name="Hampl V."/>
        </authorList>
    </citation>
    <scope>NUCLEOTIDE SEQUENCE [LARGE SCALE GENOMIC DNA]</scope>
    <source>
        <strain evidence="1">ST1C</strain>
    </source>
</reference>
<dbReference type="Proteomes" id="UP000324800">
    <property type="component" value="Unassembled WGS sequence"/>
</dbReference>
<dbReference type="AlphaFoldDB" id="A0A5J4TKQ8"/>
<proteinExistence type="predicted"/>